<comment type="caution">
    <text evidence="1">The sequence shown here is derived from an EMBL/GenBank/DDBJ whole genome shotgun (WGS) entry which is preliminary data.</text>
</comment>
<reference evidence="1 2" key="1">
    <citation type="submission" date="2021-01" db="EMBL/GenBank/DDBJ databases">
        <title>Genomic Encyclopedia of Type Strains, Phase IV (KMG-IV): sequencing the most valuable type-strain genomes for metagenomic binning, comparative biology and taxonomic classification.</title>
        <authorList>
            <person name="Goeker M."/>
        </authorList>
    </citation>
    <scope>NUCLEOTIDE SEQUENCE [LARGE SCALE GENOMIC DNA]</scope>
    <source>
        <strain evidence="1 2">DSM 105482</strain>
    </source>
</reference>
<proteinExistence type="predicted"/>
<protein>
    <submittedName>
        <fullName evidence="1">RNase H-like HicB family nuclease</fullName>
    </submittedName>
</protein>
<keyword evidence="2" id="KW-1185">Reference proteome</keyword>
<evidence type="ECO:0000313" key="2">
    <source>
        <dbReference type="Proteomes" id="UP000823486"/>
    </source>
</evidence>
<sequence>MQGQYVDFALISKAIQTTFEKLKEEGHSNDRSLTELLEAERNLNQALSFHLQAKI</sequence>
<dbReference type="RefSeq" id="WP_204542400.1">
    <property type="nucleotide sequence ID" value="NZ_JAFBFI010000007.1"/>
</dbReference>
<organism evidence="1 2">
    <name type="scientific">Peribacillus deserti</name>
    <dbReference type="NCBI Taxonomy" id="673318"/>
    <lineage>
        <taxon>Bacteria</taxon>
        <taxon>Bacillati</taxon>
        <taxon>Bacillota</taxon>
        <taxon>Bacilli</taxon>
        <taxon>Bacillales</taxon>
        <taxon>Bacillaceae</taxon>
        <taxon>Peribacillus</taxon>
    </lineage>
</organism>
<name>A0ABS2QHI7_9BACI</name>
<evidence type="ECO:0000313" key="1">
    <source>
        <dbReference type="EMBL" id="MBM7692593.1"/>
    </source>
</evidence>
<accession>A0ABS2QHI7</accession>
<gene>
    <name evidence="1" type="ORF">JOC77_002023</name>
</gene>
<dbReference type="EMBL" id="JAFBFI010000007">
    <property type="protein sequence ID" value="MBM7692593.1"/>
    <property type="molecule type" value="Genomic_DNA"/>
</dbReference>
<dbReference type="Proteomes" id="UP000823486">
    <property type="component" value="Unassembled WGS sequence"/>
</dbReference>